<dbReference type="Proteomes" id="UP000060513">
    <property type="component" value="Chromosome"/>
</dbReference>
<organism evidence="1">
    <name type="scientific">Streptomyces pristinaespiralis</name>
    <dbReference type="NCBI Taxonomy" id="38300"/>
    <lineage>
        <taxon>Bacteria</taxon>
        <taxon>Bacillati</taxon>
        <taxon>Actinomycetota</taxon>
        <taxon>Actinomycetes</taxon>
        <taxon>Kitasatosporales</taxon>
        <taxon>Streptomycetaceae</taxon>
        <taxon>Streptomyces</taxon>
    </lineage>
</organism>
<evidence type="ECO:0000313" key="2">
    <source>
        <dbReference type="Proteomes" id="UP000060513"/>
    </source>
</evidence>
<name>A0A0M4DE13_STRPR</name>
<dbReference type="AlphaFoldDB" id="A0A0M4DE13"/>
<accession>A0A0M4DE13</accession>
<proteinExistence type="predicted"/>
<dbReference type="PATRIC" id="fig|38300.4.peg.5600"/>
<sequence>MTEYTTALEPRQQRDPRESEISLAQLRGDCARMAPHWVVPAAAAPAPVHPSLIHGVVVPSASARLVDAMSEYGD</sequence>
<dbReference type="RefSeq" id="WP_037774891.1">
    <property type="nucleotide sequence ID" value="NZ_CP011340.1"/>
</dbReference>
<dbReference type="EMBL" id="CP011340">
    <property type="protein sequence ID" value="ALC23646.1"/>
    <property type="molecule type" value="Genomic_DNA"/>
</dbReference>
<dbReference type="OrthoDB" id="4313706at2"/>
<reference evidence="1 2" key="1">
    <citation type="submission" date="2015-08" db="EMBL/GenBank/DDBJ databases">
        <title>Genome sequence of the pristinamycin over-producing bacterium Streptomyces pristinaespiralis HCCB10218.</title>
        <authorList>
            <person name="Tian J."/>
            <person name="Yang J."/>
            <person name="Li L."/>
            <person name="Ruan L."/>
            <person name="Wei W."/>
            <person name="Zheng G."/>
            <person name="Wei Z."/>
            <person name="Yang S."/>
            <person name="Ge M."/>
            <person name="Jiang W."/>
            <person name="Lu Y."/>
        </authorList>
    </citation>
    <scope>NUCLEOTIDE SEQUENCE [LARGE SCALE GENOMIC DNA]</scope>
    <source>
        <strain evidence="1 2">HCCB 10218</strain>
    </source>
</reference>
<evidence type="ECO:0000313" key="1">
    <source>
        <dbReference type="EMBL" id="ALC23646.1"/>
    </source>
</evidence>
<dbReference type="STRING" id="38300.SPRI_5340"/>
<dbReference type="GeneID" id="97233609"/>
<dbReference type="KEGG" id="spri:SPRI_5340"/>
<protein>
    <submittedName>
        <fullName evidence="1">Uncharacterized protein</fullName>
    </submittedName>
</protein>
<gene>
    <name evidence="1" type="ORF">SPRI_5340</name>
</gene>